<dbReference type="InterPro" id="IPR044049">
    <property type="entry name" value="EccD_transm"/>
</dbReference>
<evidence type="ECO:0000313" key="10">
    <source>
        <dbReference type="Proteomes" id="UP001595833"/>
    </source>
</evidence>
<keyword evidence="6 7" id="KW-0472">Membrane</keyword>
<dbReference type="Pfam" id="PF08817">
    <property type="entry name" value="YukD"/>
    <property type="match status" value="1"/>
</dbReference>
<organism evidence="9 10">
    <name type="scientific">Saccharothrix xinjiangensis</name>
    <dbReference type="NCBI Taxonomy" id="204798"/>
    <lineage>
        <taxon>Bacteria</taxon>
        <taxon>Bacillati</taxon>
        <taxon>Actinomycetota</taxon>
        <taxon>Actinomycetes</taxon>
        <taxon>Pseudonocardiales</taxon>
        <taxon>Pseudonocardiaceae</taxon>
        <taxon>Saccharothrix</taxon>
    </lineage>
</organism>
<reference evidence="10" key="1">
    <citation type="journal article" date="2019" name="Int. J. Syst. Evol. Microbiol.">
        <title>The Global Catalogue of Microorganisms (GCM) 10K type strain sequencing project: providing services to taxonomists for standard genome sequencing and annotation.</title>
        <authorList>
            <consortium name="The Broad Institute Genomics Platform"/>
            <consortium name="The Broad Institute Genome Sequencing Center for Infectious Disease"/>
            <person name="Wu L."/>
            <person name="Ma J."/>
        </authorList>
    </citation>
    <scope>NUCLEOTIDE SEQUENCE [LARGE SCALE GENOMIC DNA]</scope>
    <source>
        <strain evidence="10">KCTC 12848</strain>
    </source>
</reference>
<keyword evidence="5 7" id="KW-1133">Transmembrane helix</keyword>
<dbReference type="InterPro" id="IPR024962">
    <property type="entry name" value="YukD-like"/>
</dbReference>
<evidence type="ECO:0000259" key="8">
    <source>
        <dbReference type="Pfam" id="PF19053"/>
    </source>
</evidence>
<evidence type="ECO:0000256" key="7">
    <source>
        <dbReference type="SAM" id="Phobius"/>
    </source>
</evidence>
<feature type="transmembrane region" description="Helical" evidence="7">
    <location>
        <begin position="116"/>
        <end position="137"/>
    </location>
</feature>
<evidence type="ECO:0000256" key="2">
    <source>
        <dbReference type="ARBA" id="ARBA00006162"/>
    </source>
</evidence>
<keyword evidence="4 7" id="KW-0812">Transmembrane</keyword>
<feature type="transmembrane region" description="Helical" evidence="7">
    <location>
        <begin position="248"/>
        <end position="271"/>
    </location>
</feature>
<sequence>MIATTATGSTRVTLVGTRRRVDVVLPSAEPLAVLLPELLRLTGEPHRDPPESYRLVGVDGAALPGDRTLHQADVPDGAVLRLLRGPEVPSAAVVHDVADATTDDFGGRAWRWGPDALRWTCTAIAVVAVVAACAVLAPLARVPVAVAVTLLVAGAVVARRASRPVGVAVVLAGGAVGVHLALAQVPHPAAAAGGAVAAVAVTTVVLGACSGLGRGGVFGGAVALALLAVWAGAALLDLPTGRASAVVAVVAVLLLGALPRLAVVGSGLAALDDVLVGDGVVRRPAVAGALAAAHRGLTVATAAAAGAAGTAGFALTTAPTPWTVALACLTASALVLRLRAFPLLAQVVALLGGTAAVVVGLLRRWLADQPDARPWVCALLLVCAAAALLRVLHVPKEHVAARFRQFGDRLEAAVVIALVPVVLGEFGVYARLLATF</sequence>
<evidence type="ECO:0000256" key="3">
    <source>
        <dbReference type="ARBA" id="ARBA00022475"/>
    </source>
</evidence>
<evidence type="ECO:0000256" key="5">
    <source>
        <dbReference type="ARBA" id="ARBA00022989"/>
    </source>
</evidence>
<gene>
    <name evidence="9" type="primary">eccD</name>
    <name evidence="9" type="ORF">ACFPFM_33045</name>
</gene>
<comment type="caution">
    <text evidence="9">The sequence shown here is derived from an EMBL/GenBank/DDBJ whole genome shotgun (WGS) entry which is preliminary data.</text>
</comment>
<evidence type="ECO:0000313" key="9">
    <source>
        <dbReference type="EMBL" id="MFC5058565.1"/>
    </source>
</evidence>
<dbReference type="Proteomes" id="UP001595833">
    <property type="component" value="Unassembled WGS sequence"/>
</dbReference>
<feature type="transmembrane region" description="Helical" evidence="7">
    <location>
        <begin position="343"/>
        <end position="366"/>
    </location>
</feature>
<dbReference type="InterPro" id="IPR006707">
    <property type="entry name" value="T7SS_EccD"/>
</dbReference>
<feature type="transmembrane region" description="Helical" evidence="7">
    <location>
        <begin position="165"/>
        <end position="183"/>
    </location>
</feature>
<feature type="transmembrane region" description="Helical" evidence="7">
    <location>
        <begin position="143"/>
        <end position="158"/>
    </location>
</feature>
<feature type="transmembrane region" description="Helical" evidence="7">
    <location>
        <begin position="292"/>
        <end position="314"/>
    </location>
</feature>
<comment type="similarity">
    <text evidence="2">Belongs to the EccD/Snm4 family.</text>
</comment>
<accession>A0ABV9Y791</accession>
<evidence type="ECO:0000256" key="6">
    <source>
        <dbReference type="ARBA" id="ARBA00023136"/>
    </source>
</evidence>
<feature type="transmembrane region" description="Helical" evidence="7">
    <location>
        <begin position="412"/>
        <end position="434"/>
    </location>
</feature>
<evidence type="ECO:0000256" key="4">
    <source>
        <dbReference type="ARBA" id="ARBA00022692"/>
    </source>
</evidence>
<comment type="subcellular location">
    <subcellularLocation>
        <location evidence="1">Cell membrane</location>
        <topology evidence="1">Multi-pass membrane protein</topology>
    </subcellularLocation>
</comment>
<evidence type="ECO:0000256" key="1">
    <source>
        <dbReference type="ARBA" id="ARBA00004651"/>
    </source>
</evidence>
<dbReference type="EMBL" id="JBHSJB010000033">
    <property type="protein sequence ID" value="MFC5058565.1"/>
    <property type="molecule type" value="Genomic_DNA"/>
</dbReference>
<dbReference type="NCBIfam" id="TIGR03920">
    <property type="entry name" value="T7SS_EccD"/>
    <property type="match status" value="1"/>
</dbReference>
<proteinExistence type="inferred from homology"/>
<feature type="transmembrane region" description="Helical" evidence="7">
    <location>
        <begin position="372"/>
        <end position="392"/>
    </location>
</feature>
<keyword evidence="10" id="KW-1185">Reference proteome</keyword>
<dbReference type="RefSeq" id="WP_380648235.1">
    <property type="nucleotide sequence ID" value="NZ_JBHSJB010000033.1"/>
</dbReference>
<feature type="domain" description="EccD-like transmembrane" evidence="8">
    <location>
        <begin position="118"/>
        <end position="432"/>
    </location>
</feature>
<feature type="transmembrane region" description="Helical" evidence="7">
    <location>
        <begin position="216"/>
        <end position="236"/>
    </location>
</feature>
<name>A0ABV9Y791_9PSEU</name>
<protein>
    <submittedName>
        <fullName evidence="9">Type VII secretion integral membrane protein EccD</fullName>
    </submittedName>
</protein>
<dbReference type="Pfam" id="PF19053">
    <property type="entry name" value="EccD"/>
    <property type="match status" value="1"/>
</dbReference>
<dbReference type="Gene3D" id="3.10.20.90">
    <property type="entry name" value="Phosphatidylinositol 3-kinase Catalytic Subunit, Chain A, domain 1"/>
    <property type="match status" value="1"/>
</dbReference>
<feature type="transmembrane region" description="Helical" evidence="7">
    <location>
        <begin position="189"/>
        <end position="209"/>
    </location>
</feature>
<keyword evidence="3" id="KW-1003">Cell membrane</keyword>